<dbReference type="Gene3D" id="3.90.1310.10">
    <property type="entry name" value="Penicillin-binding protein 2a (Domain 2)"/>
    <property type="match status" value="1"/>
</dbReference>
<dbReference type="InterPro" id="IPR050515">
    <property type="entry name" value="Beta-lactam/transpept"/>
</dbReference>
<dbReference type="GO" id="GO:0071555">
    <property type="term" value="P:cell wall organization"/>
    <property type="evidence" value="ECO:0007669"/>
    <property type="project" value="TreeGrafter"/>
</dbReference>
<evidence type="ECO:0000259" key="4">
    <source>
        <dbReference type="PROSITE" id="PS51178"/>
    </source>
</evidence>
<dbReference type="PANTHER" id="PTHR30627">
    <property type="entry name" value="PEPTIDOGLYCAN D,D-TRANSPEPTIDASE"/>
    <property type="match status" value="1"/>
</dbReference>
<protein>
    <submittedName>
        <fullName evidence="5">Transpeptidase family protein</fullName>
    </submittedName>
</protein>
<keyword evidence="2 3" id="KW-0472">Membrane</keyword>
<dbReference type="CDD" id="cd06575">
    <property type="entry name" value="PASTA_Pbp2x-like_2"/>
    <property type="match status" value="1"/>
</dbReference>
<dbReference type="EMBL" id="DVLY01000074">
    <property type="protein sequence ID" value="HIT97812.1"/>
    <property type="molecule type" value="Genomic_DNA"/>
</dbReference>
<dbReference type="Proteomes" id="UP000824161">
    <property type="component" value="Unassembled WGS sequence"/>
</dbReference>
<keyword evidence="3" id="KW-0812">Transmembrane</keyword>
<comment type="subcellular location">
    <subcellularLocation>
        <location evidence="1">Membrane</location>
    </subcellularLocation>
</comment>
<dbReference type="PROSITE" id="PS51178">
    <property type="entry name" value="PASTA"/>
    <property type="match status" value="1"/>
</dbReference>
<accession>A0A9D1HBD0</accession>
<evidence type="ECO:0000256" key="1">
    <source>
        <dbReference type="ARBA" id="ARBA00004370"/>
    </source>
</evidence>
<organism evidence="5 6">
    <name type="scientific">Candidatus Merdimorpha stercoravium</name>
    <dbReference type="NCBI Taxonomy" id="2840863"/>
    <lineage>
        <taxon>Bacteria</taxon>
        <taxon>Pseudomonadati</taxon>
        <taxon>Bacteroidota</taxon>
        <taxon>Flavobacteriia</taxon>
        <taxon>Flavobacteriales</taxon>
        <taxon>Candidatus Merdimorpha</taxon>
    </lineage>
</organism>
<dbReference type="GO" id="GO:0008658">
    <property type="term" value="F:penicillin binding"/>
    <property type="evidence" value="ECO:0007669"/>
    <property type="project" value="InterPro"/>
</dbReference>
<dbReference type="Gene3D" id="3.30.450.330">
    <property type="match status" value="1"/>
</dbReference>
<evidence type="ECO:0000256" key="2">
    <source>
        <dbReference type="ARBA" id="ARBA00023136"/>
    </source>
</evidence>
<dbReference type="SUPFAM" id="SSF56519">
    <property type="entry name" value="Penicillin binding protein dimerisation domain"/>
    <property type="match status" value="1"/>
</dbReference>
<dbReference type="InterPro" id="IPR012338">
    <property type="entry name" value="Beta-lactam/transpept-like"/>
</dbReference>
<dbReference type="SUPFAM" id="SSF56601">
    <property type="entry name" value="beta-lactamase/transpeptidase-like"/>
    <property type="match status" value="1"/>
</dbReference>
<dbReference type="Pfam" id="PF00905">
    <property type="entry name" value="Transpeptidase"/>
    <property type="match status" value="1"/>
</dbReference>
<dbReference type="Pfam" id="PF03793">
    <property type="entry name" value="PASTA"/>
    <property type="match status" value="1"/>
</dbReference>
<dbReference type="InterPro" id="IPR005543">
    <property type="entry name" value="PASTA_dom"/>
</dbReference>
<dbReference type="AlphaFoldDB" id="A0A9D1HBD0"/>
<dbReference type="PANTHER" id="PTHR30627:SF1">
    <property type="entry name" value="PEPTIDOGLYCAN D,D-TRANSPEPTIDASE FTSI"/>
    <property type="match status" value="1"/>
</dbReference>
<evidence type="ECO:0000313" key="5">
    <source>
        <dbReference type="EMBL" id="HIT97812.1"/>
    </source>
</evidence>
<dbReference type="Gene3D" id="3.40.710.10">
    <property type="entry name" value="DD-peptidase/beta-lactamase superfamily"/>
    <property type="match status" value="1"/>
</dbReference>
<keyword evidence="3" id="KW-1133">Transmembrane helix</keyword>
<feature type="transmembrane region" description="Helical" evidence="3">
    <location>
        <begin position="27"/>
        <end position="53"/>
    </location>
</feature>
<reference evidence="5" key="1">
    <citation type="submission" date="2020-10" db="EMBL/GenBank/DDBJ databases">
        <authorList>
            <person name="Gilroy R."/>
        </authorList>
    </citation>
    <scope>NUCLEOTIDE SEQUENCE</scope>
    <source>
        <strain evidence="5">1383</strain>
    </source>
</reference>
<sequence length="689" mass="76887">MIEQGTGQPTDERTETRQGERLQGVSYLWIGVMTVGFLLALAAVAFFMFRIAVTGDELRREARSRRIEEREVPSRWGNIYSSDGYLLASTVLRYDVYWDTAVPTDQTYNDTKEKKNISALCDSMAKYFPTRSSAGWRRYFDAARKKKNRYLRVATDISQADRDRLLTFPIFEYYAKKSSPVRSGLIVKDYSKRINPLRGMGDRLIGYSDDNRAYVGAEGYYVLQLKGTPGVRMMQQLRGEWKPLADGNKRDPVDGKDLVLTIDASIQNIAHEALQEHLLKWNAERGCAVVMDVKTGGIKAMVNLGRIAEGQYAEVLNYAVGERSDPGSTFKLMSVLALLEEDAADTAQKVDTERGVYTIYGRHIRDYKAGGYGVVSLRKAFVKSSNTGIVKTAYEAFKDHQEDFIDRLFKMQVGQKTGIDIAGEPDPYVPVPGSPKWSGISMPWVSYGYEVQLTPLQTLSLYNAVAHDGVYLQPHILEQVRQGGEVVERVAPKSRGKIASDKNIKIMQDLLRGVVEDRDGTAHKACYDPDLRLAGKTGTAQYNYGRGEPMQYMVSFAGYFPHDDPQYSLIVCIYRPQGYGISGGVIAAPVVKDIAAGIYRTMPRQLYRYEGPESGMYEQAEEAAPRPSIDETAQVMPDVKGLYPADVVPALERMGLSVRVEGGTGKITHQSLAKGSRLRSGEKVILTAR</sequence>
<evidence type="ECO:0000256" key="3">
    <source>
        <dbReference type="SAM" id="Phobius"/>
    </source>
</evidence>
<dbReference type="GO" id="GO:0005886">
    <property type="term" value="C:plasma membrane"/>
    <property type="evidence" value="ECO:0007669"/>
    <property type="project" value="TreeGrafter"/>
</dbReference>
<dbReference type="SMART" id="SM00740">
    <property type="entry name" value="PASTA"/>
    <property type="match status" value="1"/>
</dbReference>
<dbReference type="InterPro" id="IPR001460">
    <property type="entry name" value="PCN-bd_Tpept"/>
</dbReference>
<gene>
    <name evidence="5" type="ORF">IAC44_03140</name>
</gene>
<dbReference type="InterPro" id="IPR036138">
    <property type="entry name" value="PBP_dimer_sf"/>
</dbReference>
<name>A0A9D1HBD0_9FLAO</name>
<proteinExistence type="predicted"/>
<dbReference type="SUPFAM" id="SSF54184">
    <property type="entry name" value="Penicillin-binding protein 2x (pbp-2x), c-terminal domain"/>
    <property type="match status" value="1"/>
</dbReference>
<evidence type="ECO:0000313" key="6">
    <source>
        <dbReference type="Proteomes" id="UP000824161"/>
    </source>
</evidence>
<feature type="domain" description="PASTA" evidence="4">
    <location>
        <begin position="632"/>
        <end position="689"/>
    </location>
</feature>
<reference evidence="5" key="2">
    <citation type="journal article" date="2021" name="PeerJ">
        <title>Extensive microbial diversity within the chicken gut microbiome revealed by metagenomics and culture.</title>
        <authorList>
            <person name="Gilroy R."/>
            <person name="Ravi A."/>
            <person name="Getino M."/>
            <person name="Pursley I."/>
            <person name="Horton D.L."/>
            <person name="Alikhan N.F."/>
            <person name="Baker D."/>
            <person name="Gharbi K."/>
            <person name="Hall N."/>
            <person name="Watson M."/>
            <person name="Adriaenssens E.M."/>
            <person name="Foster-Nyarko E."/>
            <person name="Jarju S."/>
            <person name="Secka A."/>
            <person name="Antonio M."/>
            <person name="Oren A."/>
            <person name="Chaudhuri R.R."/>
            <person name="La Ragione R."/>
            <person name="Hildebrand F."/>
            <person name="Pallen M.J."/>
        </authorList>
    </citation>
    <scope>NUCLEOTIDE SEQUENCE</scope>
    <source>
        <strain evidence="5">1383</strain>
    </source>
</reference>
<comment type="caution">
    <text evidence="5">The sequence shown here is derived from an EMBL/GenBank/DDBJ whole genome shotgun (WGS) entry which is preliminary data.</text>
</comment>